<gene>
    <name evidence="2" type="ORF">T459_12400</name>
</gene>
<feature type="compositionally biased region" description="Acidic residues" evidence="1">
    <location>
        <begin position="178"/>
        <end position="187"/>
    </location>
</feature>
<accession>A0A2G2ZPT6</accession>
<organism evidence="2 3">
    <name type="scientific">Capsicum annuum</name>
    <name type="common">Capsicum pepper</name>
    <dbReference type="NCBI Taxonomy" id="4072"/>
    <lineage>
        <taxon>Eukaryota</taxon>
        <taxon>Viridiplantae</taxon>
        <taxon>Streptophyta</taxon>
        <taxon>Embryophyta</taxon>
        <taxon>Tracheophyta</taxon>
        <taxon>Spermatophyta</taxon>
        <taxon>Magnoliopsida</taxon>
        <taxon>eudicotyledons</taxon>
        <taxon>Gunneridae</taxon>
        <taxon>Pentapetalae</taxon>
        <taxon>asterids</taxon>
        <taxon>lamiids</taxon>
        <taxon>Solanales</taxon>
        <taxon>Solanaceae</taxon>
        <taxon>Solanoideae</taxon>
        <taxon>Capsiceae</taxon>
        <taxon>Capsicum</taxon>
    </lineage>
</organism>
<evidence type="ECO:0000313" key="3">
    <source>
        <dbReference type="Proteomes" id="UP000222542"/>
    </source>
</evidence>
<proteinExistence type="predicted"/>
<protein>
    <submittedName>
        <fullName evidence="2">Uncharacterized protein</fullName>
    </submittedName>
</protein>
<dbReference type="OMA" id="RWHDDEC"/>
<sequence length="201" mass="23791">MLATKGRTKSRMPRGVTSLRWHDDECSKENMNLSLIDNHEDLYGTSVVLFKYDWYTVEKYTYGLTYVFFNKNCSLEEPFVLVSLVHQCFYVQDPYDQDRHYVMRTILRDQFNISNQVESNDSESYKNKSSEQYNSEVVLIRNYILETIIDKDAEGFLAEQHDVEHGNMSENESKAVYEEEYEEEFANDSEKEPDVDFEDEP</sequence>
<keyword evidence="3" id="KW-1185">Reference proteome</keyword>
<feature type="compositionally biased region" description="Basic and acidic residues" evidence="1">
    <location>
        <begin position="160"/>
        <end position="177"/>
    </location>
</feature>
<dbReference type="EMBL" id="AYRZ02000004">
    <property type="protein sequence ID" value="PHT83957.1"/>
    <property type="molecule type" value="Genomic_DNA"/>
</dbReference>
<comment type="caution">
    <text evidence="2">The sequence shown here is derived from an EMBL/GenBank/DDBJ whole genome shotgun (WGS) entry which is preliminary data.</text>
</comment>
<dbReference type="Proteomes" id="UP000222542">
    <property type="component" value="Unassembled WGS sequence"/>
</dbReference>
<reference evidence="2 3" key="1">
    <citation type="journal article" date="2014" name="Nat. Genet.">
        <title>Genome sequence of the hot pepper provides insights into the evolution of pungency in Capsicum species.</title>
        <authorList>
            <person name="Kim S."/>
            <person name="Park M."/>
            <person name="Yeom S.I."/>
            <person name="Kim Y.M."/>
            <person name="Lee J.M."/>
            <person name="Lee H.A."/>
            <person name="Seo E."/>
            <person name="Choi J."/>
            <person name="Cheong K."/>
            <person name="Kim K.T."/>
            <person name="Jung K."/>
            <person name="Lee G.W."/>
            <person name="Oh S.K."/>
            <person name="Bae C."/>
            <person name="Kim S.B."/>
            <person name="Lee H.Y."/>
            <person name="Kim S.Y."/>
            <person name="Kim M.S."/>
            <person name="Kang B.C."/>
            <person name="Jo Y.D."/>
            <person name="Yang H.B."/>
            <person name="Jeong H.J."/>
            <person name="Kang W.H."/>
            <person name="Kwon J.K."/>
            <person name="Shin C."/>
            <person name="Lim J.Y."/>
            <person name="Park J.H."/>
            <person name="Huh J.H."/>
            <person name="Kim J.S."/>
            <person name="Kim B.D."/>
            <person name="Cohen O."/>
            <person name="Paran I."/>
            <person name="Suh M.C."/>
            <person name="Lee S.B."/>
            <person name="Kim Y.K."/>
            <person name="Shin Y."/>
            <person name="Noh S.J."/>
            <person name="Park J."/>
            <person name="Seo Y.S."/>
            <person name="Kwon S.Y."/>
            <person name="Kim H.A."/>
            <person name="Park J.M."/>
            <person name="Kim H.J."/>
            <person name="Choi S.B."/>
            <person name="Bosland P.W."/>
            <person name="Reeves G."/>
            <person name="Jo S.H."/>
            <person name="Lee B.W."/>
            <person name="Cho H.T."/>
            <person name="Choi H.S."/>
            <person name="Lee M.S."/>
            <person name="Yu Y."/>
            <person name="Do Choi Y."/>
            <person name="Park B.S."/>
            <person name="van Deynze A."/>
            <person name="Ashrafi H."/>
            <person name="Hill T."/>
            <person name="Kim W.T."/>
            <person name="Pai H.S."/>
            <person name="Ahn H.K."/>
            <person name="Yeam I."/>
            <person name="Giovannoni J.J."/>
            <person name="Rose J.K."/>
            <person name="Sorensen I."/>
            <person name="Lee S.J."/>
            <person name="Kim R.W."/>
            <person name="Choi I.Y."/>
            <person name="Choi B.S."/>
            <person name="Lim J.S."/>
            <person name="Lee Y.H."/>
            <person name="Choi D."/>
        </authorList>
    </citation>
    <scope>NUCLEOTIDE SEQUENCE [LARGE SCALE GENOMIC DNA]</scope>
    <source>
        <strain evidence="3">cv. CM334</strain>
    </source>
</reference>
<dbReference type="PANTHER" id="PTHR48258">
    <property type="entry name" value="DUF4218 DOMAIN-CONTAINING PROTEIN-RELATED"/>
    <property type="match status" value="1"/>
</dbReference>
<evidence type="ECO:0000313" key="2">
    <source>
        <dbReference type="EMBL" id="PHT83957.1"/>
    </source>
</evidence>
<feature type="region of interest" description="Disordered" evidence="1">
    <location>
        <begin position="160"/>
        <end position="201"/>
    </location>
</feature>
<dbReference type="PANTHER" id="PTHR48258:SF8">
    <property type="entry name" value="DUF4216 DOMAIN-CONTAINING PROTEIN"/>
    <property type="match status" value="1"/>
</dbReference>
<reference evidence="2 3" key="2">
    <citation type="journal article" date="2017" name="Genome Biol.">
        <title>New reference genome sequences of hot pepper reveal the massive evolution of plant disease-resistance genes by retroduplication.</title>
        <authorList>
            <person name="Kim S."/>
            <person name="Park J."/>
            <person name="Yeom S.I."/>
            <person name="Kim Y.M."/>
            <person name="Seo E."/>
            <person name="Kim K.T."/>
            <person name="Kim M.S."/>
            <person name="Lee J.M."/>
            <person name="Cheong K."/>
            <person name="Shin H.S."/>
            <person name="Kim S.B."/>
            <person name="Han K."/>
            <person name="Lee J."/>
            <person name="Park M."/>
            <person name="Lee H.A."/>
            <person name="Lee H.Y."/>
            <person name="Lee Y."/>
            <person name="Oh S."/>
            <person name="Lee J.H."/>
            <person name="Choi E."/>
            <person name="Choi E."/>
            <person name="Lee S.E."/>
            <person name="Jeon J."/>
            <person name="Kim H."/>
            <person name="Choi G."/>
            <person name="Song H."/>
            <person name="Lee J."/>
            <person name="Lee S.C."/>
            <person name="Kwon J.K."/>
            <person name="Lee H.Y."/>
            <person name="Koo N."/>
            <person name="Hong Y."/>
            <person name="Kim R.W."/>
            <person name="Kang W.H."/>
            <person name="Huh J.H."/>
            <person name="Kang B.C."/>
            <person name="Yang T.J."/>
            <person name="Lee Y.H."/>
            <person name="Bennetzen J.L."/>
            <person name="Choi D."/>
        </authorList>
    </citation>
    <scope>NUCLEOTIDE SEQUENCE [LARGE SCALE GENOMIC DNA]</scope>
    <source>
        <strain evidence="3">cv. CM334</strain>
    </source>
</reference>
<dbReference type="Gramene" id="PHT83957">
    <property type="protein sequence ID" value="PHT83957"/>
    <property type="gene ID" value="T459_12400"/>
</dbReference>
<evidence type="ECO:0000256" key="1">
    <source>
        <dbReference type="SAM" id="MobiDB-lite"/>
    </source>
</evidence>
<dbReference type="AlphaFoldDB" id="A0A2G2ZPT6"/>
<name>A0A2G2ZPT6_CAPAN</name>